<dbReference type="PANTHER" id="PTHR30055:SF226">
    <property type="entry name" value="HTH-TYPE TRANSCRIPTIONAL REGULATOR PKSA"/>
    <property type="match status" value="1"/>
</dbReference>
<dbReference type="InterPro" id="IPR009057">
    <property type="entry name" value="Homeodomain-like_sf"/>
</dbReference>
<feature type="transmembrane region" description="Helical" evidence="3">
    <location>
        <begin position="145"/>
        <end position="166"/>
    </location>
</feature>
<dbReference type="Pfam" id="PF00440">
    <property type="entry name" value="TetR_N"/>
    <property type="match status" value="1"/>
</dbReference>
<feature type="DNA-binding region" description="H-T-H motif" evidence="2">
    <location>
        <begin position="31"/>
        <end position="50"/>
    </location>
</feature>
<dbReference type="InterPro" id="IPR050109">
    <property type="entry name" value="HTH-type_TetR-like_transc_reg"/>
</dbReference>
<organism evidence="5 6">
    <name type="scientific">Olivibacter ginsenosidimutans</name>
    <dbReference type="NCBI Taxonomy" id="1176537"/>
    <lineage>
        <taxon>Bacteria</taxon>
        <taxon>Pseudomonadati</taxon>
        <taxon>Bacteroidota</taxon>
        <taxon>Sphingobacteriia</taxon>
        <taxon>Sphingobacteriales</taxon>
        <taxon>Sphingobacteriaceae</taxon>
        <taxon>Olivibacter</taxon>
    </lineage>
</organism>
<dbReference type="Gene3D" id="1.10.357.10">
    <property type="entry name" value="Tetracycline Repressor, domain 2"/>
    <property type="match status" value="1"/>
</dbReference>
<dbReference type="PROSITE" id="PS50977">
    <property type="entry name" value="HTH_TETR_2"/>
    <property type="match status" value="1"/>
</dbReference>
<dbReference type="InterPro" id="IPR001647">
    <property type="entry name" value="HTH_TetR"/>
</dbReference>
<comment type="caution">
    <text evidence="5">The sequence shown here is derived from an EMBL/GenBank/DDBJ whole genome shotgun (WGS) entry which is preliminary data.</text>
</comment>
<name>A0ABP9BFK3_9SPHI</name>
<dbReference type="PANTHER" id="PTHR30055">
    <property type="entry name" value="HTH-TYPE TRANSCRIPTIONAL REGULATOR RUTR"/>
    <property type="match status" value="1"/>
</dbReference>
<feature type="domain" description="HTH tetR-type" evidence="4">
    <location>
        <begin position="8"/>
        <end position="68"/>
    </location>
</feature>
<evidence type="ECO:0000256" key="3">
    <source>
        <dbReference type="SAM" id="Phobius"/>
    </source>
</evidence>
<dbReference type="EMBL" id="BAABIQ010000034">
    <property type="protein sequence ID" value="GAA4793387.1"/>
    <property type="molecule type" value="Genomic_DNA"/>
</dbReference>
<evidence type="ECO:0000313" key="5">
    <source>
        <dbReference type="EMBL" id="GAA4793387.1"/>
    </source>
</evidence>
<accession>A0ABP9BFK3</accession>
<gene>
    <name evidence="5" type="ORF">GCM10023231_22070</name>
</gene>
<keyword evidence="3" id="KW-0472">Membrane</keyword>
<sequence>MANKDKDISTEEKIKEAARVVFTKKGFAATRTRDIAEEAGLNLALLNYYFRSKEKLFHIIMEEKFEQFFGMIIRILNVAETSLEEKVQAITNDYIDMLLANPDLPLFVLSEIKNNPIIFSDRVSDRLLQSTFYQQLRAVRPDINVFHFILNLLSMIIFPILAQPIICQIEAFKKDDFKKFIMQRKKMIPLWFKSMLSTELV</sequence>
<dbReference type="SUPFAM" id="SSF46689">
    <property type="entry name" value="Homeodomain-like"/>
    <property type="match status" value="1"/>
</dbReference>
<dbReference type="Proteomes" id="UP001501411">
    <property type="component" value="Unassembled WGS sequence"/>
</dbReference>
<keyword evidence="3" id="KW-1133">Transmembrane helix</keyword>
<evidence type="ECO:0000256" key="2">
    <source>
        <dbReference type="PROSITE-ProRule" id="PRU00335"/>
    </source>
</evidence>
<evidence type="ECO:0000313" key="6">
    <source>
        <dbReference type="Proteomes" id="UP001501411"/>
    </source>
</evidence>
<protein>
    <submittedName>
        <fullName evidence="5">TetR/AcrR family transcriptional regulator</fullName>
    </submittedName>
</protein>
<reference evidence="6" key="1">
    <citation type="journal article" date="2019" name="Int. J. Syst. Evol. Microbiol.">
        <title>The Global Catalogue of Microorganisms (GCM) 10K type strain sequencing project: providing services to taxonomists for standard genome sequencing and annotation.</title>
        <authorList>
            <consortium name="The Broad Institute Genomics Platform"/>
            <consortium name="The Broad Institute Genome Sequencing Center for Infectious Disease"/>
            <person name="Wu L."/>
            <person name="Ma J."/>
        </authorList>
    </citation>
    <scope>NUCLEOTIDE SEQUENCE [LARGE SCALE GENOMIC DNA]</scope>
    <source>
        <strain evidence="6">JCM 18200</strain>
    </source>
</reference>
<dbReference type="RefSeq" id="WP_345231839.1">
    <property type="nucleotide sequence ID" value="NZ_BAABIQ010000034.1"/>
</dbReference>
<evidence type="ECO:0000256" key="1">
    <source>
        <dbReference type="ARBA" id="ARBA00023125"/>
    </source>
</evidence>
<keyword evidence="1 2" id="KW-0238">DNA-binding</keyword>
<dbReference type="PRINTS" id="PR00455">
    <property type="entry name" value="HTHTETR"/>
</dbReference>
<proteinExistence type="predicted"/>
<evidence type="ECO:0000259" key="4">
    <source>
        <dbReference type="PROSITE" id="PS50977"/>
    </source>
</evidence>
<keyword evidence="6" id="KW-1185">Reference proteome</keyword>
<keyword evidence="3" id="KW-0812">Transmembrane</keyword>